<dbReference type="OrthoDB" id="5298046at2"/>
<reference evidence="3 4" key="1">
    <citation type="submission" date="2019-04" db="EMBL/GenBank/DDBJ databases">
        <authorList>
            <person name="Park S."/>
            <person name="Yoon J.-H."/>
        </authorList>
    </citation>
    <scope>NUCLEOTIDE SEQUENCE [LARGE SCALE GENOMIC DNA]</scope>
    <source>
        <strain evidence="3 4">HJM-18</strain>
    </source>
</reference>
<evidence type="ECO:0000256" key="1">
    <source>
        <dbReference type="SAM" id="MobiDB-lite"/>
    </source>
</evidence>
<sequence>MIERDDLDMQIAEYVLGTLPVDERNALNARREQDPALEARILEWEQRLADLVDDVEPVEPGPELFGRIERALERNDSSSNSNPGSNVVALRRQLNRWRWSTAVASAAALVLVAVLTVQPQPSSESFVAVFQHDDQQPAFLLTVDLEQRQVNIRPVTAEAKPDKSYQLWIKADELGPNPRSVGVLGDQFQLDEAALSQYDPDLLREATFGISVEPPGGSPTGQPTSPAIHGYLYPTGDDAQGDNP</sequence>
<dbReference type="GO" id="GO:0005886">
    <property type="term" value="C:plasma membrane"/>
    <property type="evidence" value="ECO:0007669"/>
    <property type="project" value="InterPro"/>
</dbReference>
<dbReference type="GO" id="GO:0006417">
    <property type="term" value="P:regulation of translation"/>
    <property type="evidence" value="ECO:0007669"/>
    <property type="project" value="TreeGrafter"/>
</dbReference>
<organism evidence="3 4">
    <name type="scientific">Marinobacter confluentis</name>
    <dbReference type="NCBI Taxonomy" id="1697557"/>
    <lineage>
        <taxon>Bacteria</taxon>
        <taxon>Pseudomonadati</taxon>
        <taxon>Pseudomonadota</taxon>
        <taxon>Gammaproteobacteria</taxon>
        <taxon>Pseudomonadales</taxon>
        <taxon>Marinobacteraceae</taxon>
        <taxon>Marinobacter</taxon>
    </lineage>
</organism>
<dbReference type="InterPro" id="IPR018764">
    <property type="entry name" value="RskA_C"/>
</dbReference>
<dbReference type="PANTHER" id="PTHR37461:SF1">
    <property type="entry name" value="ANTI-SIGMA-K FACTOR RSKA"/>
    <property type="match status" value="1"/>
</dbReference>
<dbReference type="Pfam" id="PF10099">
    <property type="entry name" value="RskA_C"/>
    <property type="match status" value="1"/>
</dbReference>
<dbReference type="PANTHER" id="PTHR37461">
    <property type="entry name" value="ANTI-SIGMA-K FACTOR RSKA"/>
    <property type="match status" value="1"/>
</dbReference>
<evidence type="ECO:0000313" key="4">
    <source>
        <dbReference type="Proteomes" id="UP000298325"/>
    </source>
</evidence>
<gene>
    <name evidence="3" type="ORF">E5Q11_10445</name>
</gene>
<dbReference type="AlphaFoldDB" id="A0A4Z1BLF2"/>
<dbReference type="Proteomes" id="UP000298325">
    <property type="component" value="Unassembled WGS sequence"/>
</dbReference>
<feature type="domain" description="Anti-sigma K factor RskA C-terminal" evidence="2">
    <location>
        <begin position="103"/>
        <end position="226"/>
    </location>
</feature>
<dbReference type="EMBL" id="SRPF01000002">
    <property type="protein sequence ID" value="TGN40657.1"/>
    <property type="molecule type" value="Genomic_DNA"/>
</dbReference>
<protein>
    <recommendedName>
        <fullName evidence="2">Anti-sigma K factor RskA C-terminal domain-containing protein</fullName>
    </recommendedName>
</protein>
<feature type="region of interest" description="Disordered" evidence="1">
    <location>
        <begin position="209"/>
        <end position="244"/>
    </location>
</feature>
<dbReference type="GO" id="GO:0016989">
    <property type="term" value="F:sigma factor antagonist activity"/>
    <property type="evidence" value="ECO:0007669"/>
    <property type="project" value="TreeGrafter"/>
</dbReference>
<dbReference type="InterPro" id="IPR051474">
    <property type="entry name" value="Anti-sigma-K/W_factor"/>
</dbReference>
<comment type="caution">
    <text evidence="3">The sequence shown here is derived from an EMBL/GenBank/DDBJ whole genome shotgun (WGS) entry which is preliminary data.</text>
</comment>
<dbReference type="RefSeq" id="WP_135803319.1">
    <property type="nucleotide sequence ID" value="NZ_SRPF01000002.1"/>
</dbReference>
<name>A0A4Z1BLF2_9GAMM</name>
<proteinExistence type="predicted"/>
<keyword evidence="4" id="KW-1185">Reference proteome</keyword>
<accession>A0A4Z1BLF2</accession>
<evidence type="ECO:0000313" key="3">
    <source>
        <dbReference type="EMBL" id="TGN40657.1"/>
    </source>
</evidence>
<evidence type="ECO:0000259" key="2">
    <source>
        <dbReference type="Pfam" id="PF10099"/>
    </source>
</evidence>